<dbReference type="InterPro" id="IPR052730">
    <property type="entry name" value="Sugar_ABC_transporter"/>
</dbReference>
<dbReference type="PANTHER" id="PTHR43759:SF1">
    <property type="entry name" value="GLUCOSE IMPORT SYSTEM PERMEASE PROTEIN GLCT"/>
    <property type="match status" value="1"/>
</dbReference>
<dbReference type="SUPFAM" id="SSF161098">
    <property type="entry name" value="MetI-like"/>
    <property type="match status" value="1"/>
</dbReference>
<dbReference type="InterPro" id="IPR000515">
    <property type="entry name" value="MetI-like"/>
</dbReference>
<reference evidence="7 8" key="1">
    <citation type="submission" date="2023-08" db="EMBL/GenBank/DDBJ databases">
        <authorList>
            <person name="Folkvardsen B D."/>
            <person name="Norman A."/>
        </authorList>
    </citation>
    <scope>NUCLEOTIDE SEQUENCE [LARGE SCALE GENOMIC DNA]</scope>
    <source>
        <strain evidence="7 8">Mu0102</strain>
    </source>
</reference>
<dbReference type="Pfam" id="PF00528">
    <property type="entry name" value="BPD_transp_1"/>
    <property type="match status" value="1"/>
</dbReference>
<dbReference type="RefSeq" id="WP_308486062.1">
    <property type="nucleotide sequence ID" value="NZ_OY726398.1"/>
</dbReference>
<organism evidence="7 8">
    <name type="scientific">[Mycobacterium] holstebronense</name>
    <dbReference type="NCBI Taxonomy" id="3064288"/>
    <lineage>
        <taxon>Bacteria</taxon>
        <taxon>Bacillati</taxon>
        <taxon>Actinomycetota</taxon>
        <taxon>Actinomycetes</taxon>
        <taxon>Mycobacteriales</taxon>
        <taxon>Mycobacteriaceae</taxon>
        <taxon>Mycolicibacterium</taxon>
    </lineage>
</organism>
<dbReference type="InterPro" id="IPR035906">
    <property type="entry name" value="MetI-like_sf"/>
</dbReference>
<evidence type="ECO:0000256" key="3">
    <source>
        <dbReference type="ARBA" id="ARBA00022989"/>
    </source>
</evidence>
<dbReference type="Gene3D" id="1.10.3720.10">
    <property type="entry name" value="MetI-like"/>
    <property type="match status" value="1"/>
</dbReference>
<proteinExistence type="inferred from homology"/>
<comment type="subcellular location">
    <subcellularLocation>
        <location evidence="5">Cell membrane</location>
        <topology evidence="5">Multi-pass membrane protein</topology>
    </subcellularLocation>
    <subcellularLocation>
        <location evidence="1">Membrane</location>
        <topology evidence="1">Multi-pass membrane protein</topology>
    </subcellularLocation>
</comment>
<keyword evidence="5" id="KW-0813">Transport</keyword>
<feature type="transmembrane region" description="Helical" evidence="5">
    <location>
        <begin position="262"/>
        <end position="284"/>
    </location>
</feature>
<evidence type="ECO:0000313" key="7">
    <source>
        <dbReference type="EMBL" id="CAJ1500452.1"/>
    </source>
</evidence>
<feature type="transmembrane region" description="Helical" evidence="5">
    <location>
        <begin position="21"/>
        <end position="42"/>
    </location>
</feature>
<evidence type="ECO:0000313" key="8">
    <source>
        <dbReference type="Proteomes" id="UP001190464"/>
    </source>
</evidence>
<feature type="transmembrane region" description="Helical" evidence="5">
    <location>
        <begin position="205"/>
        <end position="223"/>
    </location>
</feature>
<evidence type="ECO:0000259" key="6">
    <source>
        <dbReference type="PROSITE" id="PS50928"/>
    </source>
</evidence>
<evidence type="ECO:0000256" key="1">
    <source>
        <dbReference type="ARBA" id="ARBA00004141"/>
    </source>
</evidence>
<gene>
    <name evidence="7" type="ORF">MU0102_001231</name>
</gene>
<feature type="transmembrane region" description="Helical" evidence="5">
    <location>
        <begin position="114"/>
        <end position="134"/>
    </location>
</feature>
<evidence type="ECO:0000256" key="4">
    <source>
        <dbReference type="ARBA" id="ARBA00023136"/>
    </source>
</evidence>
<keyword evidence="4 5" id="KW-0472">Membrane</keyword>
<protein>
    <submittedName>
        <fullName evidence="7">Sugar ABC transporter permease</fullName>
    </submittedName>
</protein>
<dbReference type="PANTHER" id="PTHR43759">
    <property type="entry name" value="TREHALOSE TRANSPORT SYSTEM PERMEASE PROTEIN SUGA"/>
    <property type="match status" value="1"/>
</dbReference>
<keyword evidence="8" id="KW-1185">Reference proteome</keyword>
<keyword evidence="3 5" id="KW-1133">Transmembrane helix</keyword>
<dbReference type="PROSITE" id="PS50928">
    <property type="entry name" value="ABC_TM1"/>
    <property type="match status" value="1"/>
</dbReference>
<evidence type="ECO:0000256" key="5">
    <source>
        <dbReference type="RuleBase" id="RU363032"/>
    </source>
</evidence>
<name>A0ABM9LK39_9MYCO</name>
<dbReference type="Proteomes" id="UP001190464">
    <property type="component" value="Chromosome"/>
</dbReference>
<keyword evidence="2 5" id="KW-0812">Transmembrane</keyword>
<feature type="transmembrane region" description="Helical" evidence="5">
    <location>
        <begin position="72"/>
        <end position="102"/>
    </location>
</feature>
<feature type="domain" description="ABC transmembrane type-1" evidence="6">
    <location>
        <begin position="77"/>
        <end position="283"/>
    </location>
</feature>
<evidence type="ECO:0000256" key="2">
    <source>
        <dbReference type="ARBA" id="ARBA00022692"/>
    </source>
</evidence>
<sequence>MTRAGSRADDVRSQRRLAVALVAPAVILMLAVTAYPIGYAIWLSLLRYNLATPEDTAFVGLANYQTTLTDSYWWTAFAVTLGITVVSVVFEFVFGLALALVMHRSLFAKGMVRTAVLVPYGIVTVAAAYSWYYAWTPGTGYLANLLPTGSAPLTHQLPSLGIVVLAEVWKTTPFMALLLLAGLALVPDELLKAAQMDGAGAWRRLVTIILPMMKPAILVALLFRTLDAFRIFDNIYVLTNGSNSTGSVSILGYDNLFKGFNVGLGSAISVLIFICVALIAWVFVKVFGAAAPGSSQK</sequence>
<comment type="similarity">
    <text evidence="5">Belongs to the binding-protein-dependent transport system permease family.</text>
</comment>
<dbReference type="EMBL" id="OY726398">
    <property type="protein sequence ID" value="CAJ1500452.1"/>
    <property type="molecule type" value="Genomic_DNA"/>
</dbReference>
<dbReference type="CDD" id="cd06261">
    <property type="entry name" value="TM_PBP2"/>
    <property type="match status" value="1"/>
</dbReference>
<accession>A0ABM9LK39</accession>